<dbReference type="GeneID" id="41994808"/>
<gene>
    <name evidence="1" type="ORF">FIESC28_05365</name>
</gene>
<sequence>MSEKLLYRNTFDNIDAIVDWVAEGSVKATVFNNTLELAAPGDFVYWFSPIEEPGLAIIFLGAAAAKDGGSIFGKDLKPRNGSYPQYHSSDIRTLHASYFRRRWPEERAFHLANLRKSPGFHLVAQGADPLPDVEDTQGAYYKIEVVHDKRDVKFSINGLELFSWEDVDRSTGPVVRGGRIGFRQMNPLVARYRNLEVWSL</sequence>
<dbReference type="RefSeq" id="XP_031016395.1">
    <property type="nucleotide sequence ID" value="XM_031159512.1"/>
</dbReference>
<dbReference type="InterPro" id="IPR013320">
    <property type="entry name" value="ConA-like_dom_sf"/>
</dbReference>
<dbReference type="EMBL" id="QKXC01000108">
    <property type="protein sequence ID" value="RBR20086.1"/>
    <property type="molecule type" value="Genomic_DNA"/>
</dbReference>
<dbReference type="AlphaFoldDB" id="A0A366RUG3"/>
<dbReference type="SUPFAM" id="SSF49899">
    <property type="entry name" value="Concanavalin A-like lectins/glucanases"/>
    <property type="match status" value="1"/>
</dbReference>
<dbReference type="OrthoDB" id="4264714at2759"/>
<name>A0A366RUG3_9HYPO</name>
<proteinExistence type="predicted"/>
<comment type="caution">
    <text evidence="1">The sequence shown here is derived from an EMBL/GenBank/DDBJ whole genome shotgun (WGS) entry which is preliminary data.</text>
</comment>
<dbReference type="Gene3D" id="2.60.120.200">
    <property type="match status" value="1"/>
</dbReference>
<reference evidence="1 2" key="1">
    <citation type="submission" date="2018-06" db="EMBL/GenBank/DDBJ databases">
        <title>Fusarium incarnatum-equiseti species complex species 28.</title>
        <authorList>
            <person name="Gardiner D.M."/>
        </authorList>
    </citation>
    <scope>NUCLEOTIDE SEQUENCE [LARGE SCALE GENOMIC DNA]</scope>
    <source>
        <strain evidence="1 2">FIESC_28</strain>
    </source>
</reference>
<evidence type="ECO:0000313" key="1">
    <source>
        <dbReference type="EMBL" id="RBR20086.1"/>
    </source>
</evidence>
<evidence type="ECO:0008006" key="3">
    <source>
        <dbReference type="Google" id="ProtNLM"/>
    </source>
</evidence>
<dbReference type="InterPro" id="IPR015305">
    <property type="entry name" value="DUF1961"/>
</dbReference>
<organism evidence="1 2">
    <name type="scientific">Fusarium coffeatum</name>
    <dbReference type="NCBI Taxonomy" id="231269"/>
    <lineage>
        <taxon>Eukaryota</taxon>
        <taxon>Fungi</taxon>
        <taxon>Dikarya</taxon>
        <taxon>Ascomycota</taxon>
        <taxon>Pezizomycotina</taxon>
        <taxon>Sordariomycetes</taxon>
        <taxon>Hypocreomycetidae</taxon>
        <taxon>Hypocreales</taxon>
        <taxon>Nectriaceae</taxon>
        <taxon>Fusarium</taxon>
        <taxon>Fusarium incarnatum-equiseti species complex</taxon>
    </lineage>
</organism>
<protein>
    <recommendedName>
        <fullName evidence="3">DUF1961 domain-containing protein</fullName>
    </recommendedName>
</protein>
<dbReference type="Proteomes" id="UP000253153">
    <property type="component" value="Unassembled WGS sequence"/>
</dbReference>
<accession>A0A366RUG3</accession>
<keyword evidence="2" id="KW-1185">Reference proteome</keyword>
<evidence type="ECO:0000313" key="2">
    <source>
        <dbReference type="Proteomes" id="UP000253153"/>
    </source>
</evidence>
<dbReference type="Pfam" id="PF09224">
    <property type="entry name" value="DUF1961"/>
    <property type="match status" value="1"/>
</dbReference>